<sequence>MPFNVKEWVKGDYRTNLYYSYERLAQEVEKICRDALKKENIPHVISCRVKDPESLRAKLEKPQDFEWSPDKIAKDVFDIAGVRISLYRPEQEQQVKDIIEKNCAFVIKEIDTNVYPPPLEGRKDRTSTYELTRPRYKATHWIVRLNPAVHGSFIERPVEIQVMSLLHSAWAQIQHDYTYKPLNGDLSPAEVSTLEALGRTVELGESFLYQLSSIREERRQEEKQPFANIYELGSYLAKWFIKAYPDAQLNDLGSLTALLEVVDRIGLNSQEQLGKFLETLRPSSSRSMALAKQHFGELRLRPAVFVMHHLVNKHRDGLFRPGPEWWDGYREERRYKSRLKIIMSTMLWFFDFFPATDWEIPFSPRGQPNDGEQVKRLYWLGSWEPNELIASHNRPFSNDDQENIDALWVWFEKNDSPALCLAFMISRAEILRDVEDRVEHCLFNRLFSTLGQALENELRDFTQREAA</sequence>
<dbReference type="PANTHER" id="PTHR41773">
    <property type="entry name" value="GTP PYROPHOSPHATASE-RELATED"/>
    <property type="match status" value="1"/>
</dbReference>
<dbReference type="Proteomes" id="UP000256690">
    <property type="component" value="Unassembled WGS sequence"/>
</dbReference>
<proteinExistence type="predicted"/>
<evidence type="ECO:0000259" key="1">
    <source>
        <dbReference type="SMART" id="SM00954"/>
    </source>
</evidence>
<dbReference type="SMART" id="SM00954">
    <property type="entry name" value="RelA_SpoT"/>
    <property type="match status" value="1"/>
</dbReference>
<dbReference type="STRING" id="1810919.A0A3D8S4S7"/>
<dbReference type="InterPro" id="IPR007685">
    <property type="entry name" value="RelA_SpoT"/>
</dbReference>
<name>A0A3D8S4S7_9EURO</name>
<dbReference type="GO" id="GO:0015969">
    <property type="term" value="P:guanosine tetraphosphate metabolic process"/>
    <property type="evidence" value="ECO:0007669"/>
    <property type="project" value="InterPro"/>
</dbReference>
<dbReference type="OrthoDB" id="4719016at2759"/>
<dbReference type="Gene3D" id="3.30.460.10">
    <property type="entry name" value="Beta Polymerase, domain 2"/>
    <property type="match status" value="1"/>
</dbReference>
<dbReference type="PANTHER" id="PTHR41773:SF1">
    <property type="entry name" value="RELA_SPOT DOMAIN-CONTAINING PROTEIN"/>
    <property type="match status" value="1"/>
</dbReference>
<accession>A0A3D8S4S7</accession>
<dbReference type="CDD" id="cd05399">
    <property type="entry name" value="NT_Rel-Spo_like"/>
    <property type="match status" value="1"/>
</dbReference>
<reference evidence="2 3" key="1">
    <citation type="journal article" date="2018" name="IMA Fungus">
        <title>IMA Genome-F 9: Draft genome sequence of Annulohypoxylon stygium, Aspergillus mulundensis, Berkeleyomyces basicola (syn. Thielaviopsis basicola), Ceratocystis smalleyi, two Cercospora beticola strains, Coleophoma cylindrospora, Fusarium fracticaudum, Phialophora cf. hyalina, and Morchella septimelata.</title>
        <authorList>
            <person name="Wingfield B.D."/>
            <person name="Bills G.F."/>
            <person name="Dong Y."/>
            <person name="Huang W."/>
            <person name="Nel W.J."/>
            <person name="Swalarsk-Parry B.S."/>
            <person name="Vaghefi N."/>
            <person name="Wilken P.M."/>
            <person name="An Z."/>
            <person name="de Beer Z.W."/>
            <person name="De Vos L."/>
            <person name="Chen L."/>
            <person name="Duong T.A."/>
            <person name="Gao Y."/>
            <person name="Hammerbacher A."/>
            <person name="Kikkert J.R."/>
            <person name="Li Y."/>
            <person name="Li H."/>
            <person name="Li K."/>
            <person name="Li Q."/>
            <person name="Liu X."/>
            <person name="Ma X."/>
            <person name="Naidoo K."/>
            <person name="Pethybridge S.J."/>
            <person name="Sun J."/>
            <person name="Steenkamp E.T."/>
            <person name="van der Nest M.A."/>
            <person name="van Wyk S."/>
            <person name="Wingfield M.J."/>
            <person name="Xiong C."/>
            <person name="Yue Q."/>
            <person name="Zhang X."/>
        </authorList>
    </citation>
    <scope>NUCLEOTIDE SEQUENCE [LARGE SCALE GENOMIC DNA]</scope>
    <source>
        <strain evidence="2 3">DSM 5745</strain>
    </source>
</reference>
<dbReference type="SUPFAM" id="SSF81301">
    <property type="entry name" value="Nucleotidyltransferase"/>
    <property type="match status" value="1"/>
</dbReference>
<dbReference type="Pfam" id="PF04607">
    <property type="entry name" value="RelA_SpoT"/>
    <property type="match status" value="1"/>
</dbReference>
<keyword evidence="3" id="KW-1185">Reference proteome</keyword>
<dbReference type="EMBL" id="PVWQ01000005">
    <property type="protein sequence ID" value="RDW81303.1"/>
    <property type="molecule type" value="Genomic_DNA"/>
</dbReference>
<evidence type="ECO:0000313" key="3">
    <source>
        <dbReference type="Proteomes" id="UP000256690"/>
    </source>
</evidence>
<dbReference type="RefSeq" id="XP_026604356.1">
    <property type="nucleotide sequence ID" value="XM_026746876.1"/>
</dbReference>
<evidence type="ECO:0000313" key="2">
    <source>
        <dbReference type="EMBL" id="RDW81303.1"/>
    </source>
</evidence>
<protein>
    <recommendedName>
        <fullName evidence="1">RelA/SpoT domain-containing protein</fullName>
    </recommendedName>
</protein>
<gene>
    <name evidence="2" type="ORF">DSM5745_04860</name>
</gene>
<feature type="domain" description="RelA/SpoT" evidence="1">
    <location>
        <begin position="47"/>
        <end position="185"/>
    </location>
</feature>
<dbReference type="InterPro" id="IPR043519">
    <property type="entry name" value="NT_sf"/>
</dbReference>
<dbReference type="AlphaFoldDB" id="A0A3D8S4S7"/>
<comment type="caution">
    <text evidence="2">The sequence shown here is derived from an EMBL/GenBank/DDBJ whole genome shotgun (WGS) entry which is preliminary data.</text>
</comment>
<dbReference type="GeneID" id="38115230"/>
<organism evidence="2 3">
    <name type="scientific">Aspergillus mulundensis</name>
    <dbReference type="NCBI Taxonomy" id="1810919"/>
    <lineage>
        <taxon>Eukaryota</taxon>
        <taxon>Fungi</taxon>
        <taxon>Dikarya</taxon>
        <taxon>Ascomycota</taxon>
        <taxon>Pezizomycotina</taxon>
        <taxon>Eurotiomycetes</taxon>
        <taxon>Eurotiomycetidae</taxon>
        <taxon>Eurotiales</taxon>
        <taxon>Aspergillaceae</taxon>
        <taxon>Aspergillus</taxon>
        <taxon>Aspergillus subgen. Nidulantes</taxon>
    </lineage>
</organism>